<evidence type="ECO:0000259" key="4">
    <source>
        <dbReference type="PROSITE" id="PS50932"/>
    </source>
</evidence>
<keyword evidence="2 5" id="KW-0238">DNA-binding</keyword>
<evidence type="ECO:0000313" key="5">
    <source>
        <dbReference type="EMBL" id="MEC4266099.1"/>
    </source>
</evidence>
<reference evidence="5 6" key="1">
    <citation type="submission" date="2024-01" db="EMBL/GenBank/DDBJ databases">
        <title>The strains designed SYSU M86414 and SYSU M84420 isolated from the marine sediment in San Sha City (Hainan Province, China).</title>
        <authorList>
            <person name="Guo D."/>
        </authorList>
    </citation>
    <scope>NUCLEOTIDE SEQUENCE [LARGE SCALE GENOMIC DNA]</scope>
    <source>
        <strain evidence="5 6">SYSU M84420</strain>
    </source>
</reference>
<feature type="domain" description="HTH lacI-type" evidence="4">
    <location>
        <begin position="5"/>
        <end position="59"/>
    </location>
</feature>
<protein>
    <submittedName>
        <fullName evidence="5">LacI family DNA-binding transcriptional regulator</fullName>
    </submittedName>
</protein>
<evidence type="ECO:0000313" key="6">
    <source>
        <dbReference type="Proteomes" id="UP001355298"/>
    </source>
</evidence>
<dbReference type="PANTHER" id="PTHR30146">
    <property type="entry name" value="LACI-RELATED TRANSCRIPTIONAL REPRESSOR"/>
    <property type="match status" value="1"/>
</dbReference>
<comment type="caution">
    <text evidence="5">The sequence shown here is derived from an EMBL/GenBank/DDBJ whole genome shotgun (WGS) entry which is preliminary data.</text>
</comment>
<accession>A0ABU6ISJ4</accession>
<dbReference type="PROSITE" id="PS00356">
    <property type="entry name" value="HTH_LACI_1"/>
    <property type="match status" value="1"/>
</dbReference>
<dbReference type="SUPFAM" id="SSF53822">
    <property type="entry name" value="Periplasmic binding protein-like I"/>
    <property type="match status" value="1"/>
</dbReference>
<dbReference type="InterPro" id="IPR010982">
    <property type="entry name" value="Lambda_DNA-bd_dom_sf"/>
</dbReference>
<dbReference type="InterPro" id="IPR000843">
    <property type="entry name" value="HTH_LacI"/>
</dbReference>
<name>A0ABU6ISJ4_9FLAO</name>
<dbReference type="EMBL" id="JAYMGW010000010">
    <property type="protein sequence ID" value="MEC4266099.1"/>
    <property type="molecule type" value="Genomic_DNA"/>
</dbReference>
<evidence type="ECO:0000256" key="3">
    <source>
        <dbReference type="ARBA" id="ARBA00023163"/>
    </source>
</evidence>
<dbReference type="RefSeq" id="WP_326279044.1">
    <property type="nucleotide sequence ID" value="NZ_JAYKYV010000010.1"/>
</dbReference>
<gene>
    <name evidence="5" type="ORF">VOP03_12145</name>
</gene>
<sequence>MNKKIRIRDIASIAEVSIGTVDRVLHQRGKVSDKALQRVNAALKELNYKPNPMARSLKNNKVHSICVLVPDPNKDLYWLPCQQGIVSVIKEYEAFDLDITVAYFDPEAPDTLVHEGQVLIDRFPDAFLFVPLFEQESDILLKKLFNRNIRSATFNSLPKKHVNHHVGQDLHRSGRVGAKLISSFLAADSNIGIIHMDEAFGNAIHMQQKEKGFRSYFEGTEIKANIYTKTLDSDAMGDDLSSFKETYDIDAFFVTNSKAYKVAHMLEVMDKNAFVIGYDLLPRNIDYLESGKIQFLIHQAPRLQASRSLKHLAELLLFGKHTPTKEFLPIEIINSENLMCYL</sequence>
<evidence type="ECO:0000256" key="2">
    <source>
        <dbReference type="ARBA" id="ARBA00023125"/>
    </source>
</evidence>
<dbReference type="CDD" id="cd01392">
    <property type="entry name" value="HTH_LacI"/>
    <property type="match status" value="1"/>
</dbReference>
<keyword evidence="3" id="KW-0804">Transcription</keyword>
<dbReference type="PANTHER" id="PTHR30146:SF144">
    <property type="entry name" value="LACI-FAMILY TRANSCRIPTION REGULATOR"/>
    <property type="match status" value="1"/>
</dbReference>
<evidence type="ECO:0000256" key="1">
    <source>
        <dbReference type="ARBA" id="ARBA00023015"/>
    </source>
</evidence>
<keyword evidence="1" id="KW-0805">Transcription regulation</keyword>
<dbReference type="InterPro" id="IPR025997">
    <property type="entry name" value="SBP_2_dom"/>
</dbReference>
<dbReference type="GO" id="GO:0003677">
    <property type="term" value="F:DNA binding"/>
    <property type="evidence" value="ECO:0007669"/>
    <property type="project" value="UniProtKB-KW"/>
</dbReference>
<dbReference type="SMART" id="SM00354">
    <property type="entry name" value="HTH_LACI"/>
    <property type="match status" value="1"/>
</dbReference>
<dbReference type="Proteomes" id="UP001355298">
    <property type="component" value="Unassembled WGS sequence"/>
</dbReference>
<keyword evidence="6" id="KW-1185">Reference proteome</keyword>
<dbReference type="Gene3D" id="3.40.50.2300">
    <property type="match status" value="2"/>
</dbReference>
<dbReference type="SUPFAM" id="SSF47413">
    <property type="entry name" value="lambda repressor-like DNA-binding domains"/>
    <property type="match status" value="1"/>
</dbReference>
<dbReference type="InterPro" id="IPR028082">
    <property type="entry name" value="Peripla_BP_I"/>
</dbReference>
<dbReference type="Pfam" id="PF13407">
    <property type="entry name" value="Peripla_BP_4"/>
    <property type="match status" value="1"/>
</dbReference>
<proteinExistence type="predicted"/>
<dbReference type="Gene3D" id="1.10.260.40">
    <property type="entry name" value="lambda repressor-like DNA-binding domains"/>
    <property type="match status" value="1"/>
</dbReference>
<dbReference type="PROSITE" id="PS50932">
    <property type="entry name" value="HTH_LACI_2"/>
    <property type="match status" value="1"/>
</dbReference>
<organism evidence="5 6">
    <name type="scientific">Flagellimonas halotolerans</name>
    <dbReference type="NCBI Taxonomy" id="3112164"/>
    <lineage>
        <taxon>Bacteria</taxon>
        <taxon>Pseudomonadati</taxon>
        <taxon>Bacteroidota</taxon>
        <taxon>Flavobacteriia</taxon>
        <taxon>Flavobacteriales</taxon>
        <taxon>Flavobacteriaceae</taxon>
        <taxon>Flagellimonas</taxon>
    </lineage>
</organism>
<dbReference type="Pfam" id="PF00356">
    <property type="entry name" value="LacI"/>
    <property type="match status" value="1"/>
</dbReference>